<keyword evidence="3" id="KW-0378">Hydrolase</keyword>
<dbReference type="Gene3D" id="3.40.720.10">
    <property type="entry name" value="Alkaline Phosphatase, subunit A"/>
    <property type="match status" value="1"/>
</dbReference>
<organism evidence="6">
    <name type="scientific">Burkholderia orbicola (strain AU 1054)</name>
    <dbReference type="NCBI Taxonomy" id="331271"/>
    <lineage>
        <taxon>Bacteria</taxon>
        <taxon>Pseudomonadati</taxon>
        <taxon>Pseudomonadota</taxon>
        <taxon>Betaproteobacteria</taxon>
        <taxon>Burkholderiales</taxon>
        <taxon>Burkholderiaceae</taxon>
        <taxon>Burkholderia</taxon>
        <taxon>Burkholderia cepacia complex</taxon>
        <taxon>Burkholderia orbicola</taxon>
    </lineage>
</organism>
<evidence type="ECO:0000259" key="4">
    <source>
        <dbReference type="Pfam" id="PF00884"/>
    </source>
</evidence>
<dbReference type="PROSITE" id="PS00149">
    <property type="entry name" value="SULFATASE_2"/>
    <property type="match status" value="1"/>
</dbReference>
<dbReference type="InterPro" id="IPR017850">
    <property type="entry name" value="Alkaline_phosphatase_core_sf"/>
</dbReference>
<reference evidence="6" key="1">
    <citation type="submission" date="2006-05" db="EMBL/GenBank/DDBJ databases">
        <title>Complete sequence of chromosome 2 of Burkholderia cenocepacia AU 1054.</title>
        <authorList>
            <consortium name="US DOE Joint Genome Institute"/>
            <person name="Copeland A."/>
            <person name="Lucas S."/>
            <person name="Lapidus A."/>
            <person name="Barry K."/>
            <person name="Detter J.C."/>
            <person name="Glavina del Rio T."/>
            <person name="Hammon N."/>
            <person name="Israni S."/>
            <person name="Dalin E."/>
            <person name="Tice H."/>
            <person name="Pitluck S."/>
            <person name="Chain P."/>
            <person name="Malfatti S."/>
            <person name="Shin M."/>
            <person name="Vergez L."/>
            <person name="Schmutz J."/>
            <person name="Larimer F."/>
            <person name="Land M."/>
            <person name="Hauser L."/>
            <person name="Kyrpides N."/>
            <person name="Lykidis A."/>
            <person name="LiPuma J.J."/>
            <person name="Konstantinidis K."/>
            <person name="Tiedje J.M."/>
            <person name="Richardson P."/>
        </authorList>
    </citation>
    <scope>NUCLEOTIDE SEQUENCE [LARGE SCALE GENOMIC DNA]</scope>
    <source>
        <strain evidence="6">AU 1054</strain>
    </source>
</reference>
<dbReference type="SUPFAM" id="SSF53649">
    <property type="entry name" value="Alkaline phosphatase-like"/>
    <property type="match status" value="1"/>
</dbReference>
<dbReference type="PANTHER" id="PTHR45953:SF1">
    <property type="entry name" value="IDURONATE 2-SULFATASE"/>
    <property type="match status" value="1"/>
</dbReference>
<comment type="similarity">
    <text evidence="1">Belongs to the sulfatase family.</text>
</comment>
<feature type="domain" description="Choline sulfatase enzyme C-terminal" evidence="5">
    <location>
        <begin position="460"/>
        <end position="511"/>
    </location>
</feature>
<protein>
    <submittedName>
        <fullName evidence="6">Sulfatase</fullName>
    </submittedName>
</protein>
<dbReference type="PROSITE" id="PS00523">
    <property type="entry name" value="SULFATASE_1"/>
    <property type="match status" value="1"/>
</dbReference>
<dbReference type="Pfam" id="PF12411">
    <property type="entry name" value="Choline_sulf_C"/>
    <property type="match status" value="1"/>
</dbReference>
<evidence type="ECO:0000256" key="3">
    <source>
        <dbReference type="ARBA" id="ARBA00022801"/>
    </source>
</evidence>
<evidence type="ECO:0000313" key="6">
    <source>
        <dbReference type="EMBL" id="ABF78191.1"/>
    </source>
</evidence>
<dbReference type="FunFam" id="3.40.720.10:FF:000032">
    <property type="entry name" value="Choline sulfatase"/>
    <property type="match status" value="1"/>
</dbReference>
<dbReference type="InterPro" id="IPR017785">
    <property type="entry name" value="Choline-sulfatase"/>
</dbReference>
<evidence type="ECO:0000259" key="5">
    <source>
        <dbReference type="Pfam" id="PF12411"/>
    </source>
</evidence>
<proteinExistence type="inferred from homology"/>
<sequence length="516" mass="57519">MTNPTPNILILMADQLTPFALPAYGNRVARTPTLDRLAAEGVVFDAAYCASPLCAPSRFSLLTGKLPSGIGAYDNAAELPAQTLTFAHYLRAGGYRTMLSGKMHFCGPDQLHGFEERLTTDIYPADFGWVPDWDQPTERPSWYHNMSSVLDAGPCVRTNQLDFDDEVTFAAKQKLYDVARERAAGHDTRPFCMVVSLTHPHDPYAITREYWDLYRDEDIDMPAVRLDAAESDPHSQRLRFVCENDRTPPTDAQIRAARRAYYGATSYVDTQFGSVLAALEQCGFADDTIVIVTSDHGDMLGERGLWYKMTFFEGGCRVPLIVHAPGRFGAARVRGPVSHVDLLPTLVELAGATPAGGWPDAGWPDPVDGASLVPHLHGTPAHDVALGEYLAEGALAPVVMIRRGDWKYVHCLADPDQLYHLSDDPRELTNLAGQPEAADVLAAFRVEAAQRWNLPELDRQVRASQRRRRFHYAATTQGRIHAWDWQPFTDASQRYMRNHIELDTLEAMARFPRVGR</sequence>
<dbReference type="AlphaFoldDB" id="A0A0H2XVE3"/>
<dbReference type="NCBIfam" id="TIGR03417">
    <property type="entry name" value="chol_sulfatase"/>
    <property type="match status" value="1"/>
</dbReference>
<dbReference type="InterPro" id="IPR025863">
    <property type="entry name" value="Choline_sulf_C_dom"/>
</dbReference>
<dbReference type="HOGENOM" id="CLU_006332_9_1_4"/>
<accession>A0A0H2XVE3</accession>
<gene>
    <name evidence="6" type="ordered locus">Bcen_3296</name>
</gene>
<name>A0A0H2XVE3_BURO1</name>
<dbReference type="GO" id="GO:0008484">
    <property type="term" value="F:sulfuric ester hydrolase activity"/>
    <property type="evidence" value="ECO:0007669"/>
    <property type="project" value="TreeGrafter"/>
</dbReference>
<dbReference type="InterPro" id="IPR024607">
    <property type="entry name" value="Sulfatase_CS"/>
</dbReference>
<evidence type="ECO:0000256" key="1">
    <source>
        <dbReference type="ARBA" id="ARBA00008779"/>
    </source>
</evidence>
<dbReference type="InterPro" id="IPR000917">
    <property type="entry name" value="Sulfatase_N"/>
</dbReference>
<feature type="domain" description="Sulfatase N-terminal" evidence="4">
    <location>
        <begin position="6"/>
        <end position="352"/>
    </location>
</feature>
<dbReference type="EMBL" id="CP000379">
    <property type="protein sequence ID" value="ABF78191.1"/>
    <property type="molecule type" value="Genomic_DNA"/>
</dbReference>
<dbReference type="GO" id="GO:0046872">
    <property type="term" value="F:metal ion binding"/>
    <property type="evidence" value="ECO:0007669"/>
    <property type="project" value="UniProtKB-KW"/>
</dbReference>
<dbReference type="CDD" id="cd16032">
    <property type="entry name" value="choline-sulfatase"/>
    <property type="match status" value="1"/>
</dbReference>
<keyword evidence="2" id="KW-0479">Metal-binding</keyword>
<dbReference type="PANTHER" id="PTHR45953">
    <property type="entry name" value="IDURONATE 2-SULFATASE"/>
    <property type="match status" value="1"/>
</dbReference>
<dbReference type="Pfam" id="PF00884">
    <property type="entry name" value="Sulfatase"/>
    <property type="match status" value="1"/>
</dbReference>
<evidence type="ECO:0000256" key="2">
    <source>
        <dbReference type="ARBA" id="ARBA00022723"/>
    </source>
</evidence>
<dbReference type="GO" id="GO:0005737">
    <property type="term" value="C:cytoplasm"/>
    <property type="evidence" value="ECO:0007669"/>
    <property type="project" value="TreeGrafter"/>
</dbReference>